<organism evidence="2 3">
    <name type="scientific">Mucor circinelloides f. circinelloides (strain 1006PhL)</name>
    <name type="common">Mucormycosis agent</name>
    <name type="synonym">Calyptromyces circinelloides</name>
    <dbReference type="NCBI Taxonomy" id="1220926"/>
    <lineage>
        <taxon>Eukaryota</taxon>
        <taxon>Fungi</taxon>
        <taxon>Fungi incertae sedis</taxon>
        <taxon>Mucoromycota</taxon>
        <taxon>Mucoromycotina</taxon>
        <taxon>Mucoromycetes</taxon>
        <taxon>Mucorales</taxon>
        <taxon>Mucorineae</taxon>
        <taxon>Mucoraceae</taxon>
        <taxon>Mucor</taxon>
    </lineage>
</organism>
<keyword evidence="3" id="KW-1185">Reference proteome</keyword>
<evidence type="ECO:0000256" key="1">
    <source>
        <dbReference type="SAM" id="Coils"/>
    </source>
</evidence>
<dbReference type="STRING" id="1220926.S2IUH1"/>
<dbReference type="AlphaFoldDB" id="S2IUH1"/>
<dbReference type="EMBL" id="KE124343">
    <property type="protein sequence ID" value="EPB80919.1"/>
    <property type="molecule type" value="Genomic_DNA"/>
</dbReference>
<dbReference type="VEuPathDB" id="FungiDB:HMPREF1544_12401"/>
<protein>
    <submittedName>
        <fullName evidence="2">Uncharacterized protein</fullName>
    </submittedName>
</protein>
<dbReference type="OrthoDB" id="10044727at2759"/>
<dbReference type="Proteomes" id="UP000014254">
    <property type="component" value="Unassembled WGS sequence"/>
</dbReference>
<feature type="coiled-coil region" evidence="1">
    <location>
        <begin position="12"/>
        <end position="47"/>
    </location>
</feature>
<proteinExistence type="predicted"/>
<dbReference type="OMA" id="LVYLCNH"/>
<evidence type="ECO:0000313" key="3">
    <source>
        <dbReference type="Proteomes" id="UP000014254"/>
    </source>
</evidence>
<keyword evidence="1" id="KW-0175">Coiled coil</keyword>
<dbReference type="PANTHER" id="PTHR35871:SF1">
    <property type="entry name" value="CXC1-LIKE CYSTEINE CLUSTER ASSOCIATED WITH KDZ TRANSPOSASES DOMAIN-CONTAINING PROTEIN"/>
    <property type="match status" value="1"/>
</dbReference>
<gene>
    <name evidence="2" type="ORF">HMPREF1544_12401</name>
</gene>
<reference evidence="3" key="1">
    <citation type="submission" date="2013-05" db="EMBL/GenBank/DDBJ databases">
        <title>The Genome sequence of Mucor circinelloides f. circinelloides 1006PhL.</title>
        <authorList>
            <consortium name="The Broad Institute Genomics Platform"/>
            <person name="Cuomo C."/>
            <person name="Earl A."/>
            <person name="Findley K."/>
            <person name="Lee S.C."/>
            <person name="Walker B."/>
            <person name="Young S."/>
            <person name="Zeng Q."/>
            <person name="Gargeya S."/>
            <person name="Fitzgerald M."/>
            <person name="Haas B."/>
            <person name="Abouelleil A."/>
            <person name="Allen A.W."/>
            <person name="Alvarado L."/>
            <person name="Arachchi H.M."/>
            <person name="Berlin A.M."/>
            <person name="Chapman S.B."/>
            <person name="Gainer-Dewar J."/>
            <person name="Goldberg J."/>
            <person name="Griggs A."/>
            <person name="Gujja S."/>
            <person name="Hansen M."/>
            <person name="Howarth C."/>
            <person name="Imamovic A."/>
            <person name="Ireland A."/>
            <person name="Larimer J."/>
            <person name="McCowan C."/>
            <person name="Murphy C."/>
            <person name="Pearson M."/>
            <person name="Poon T.W."/>
            <person name="Priest M."/>
            <person name="Roberts A."/>
            <person name="Saif S."/>
            <person name="Shea T."/>
            <person name="Sisk P."/>
            <person name="Sykes S."/>
            <person name="Wortman J."/>
            <person name="Nusbaum C."/>
            <person name="Birren B."/>
        </authorList>
    </citation>
    <scope>NUCLEOTIDE SEQUENCE [LARGE SCALE GENOMIC DNA]</scope>
    <source>
        <strain evidence="3">1006PhL</strain>
    </source>
</reference>
<name>S2IUH1_MUCC1</name>
<feature type="non-terminal residue" evidence="2">
    <location>
        <position position="418"/>
    </location>
</feature>
<evidence type="ECO:0000313" key="2">
    <source>
        <dbReference type="EMBL" id="EPB80919.1"/>
    </source>
</evidence>
<dbReference type="PANTHER" id="PTHR35871">
    <property type="entry name" value="EXPRESSED PROTEIN"/>
    <property type="match status" value="1"/>
</dbReference>
<sequence length="418" mass="48790">MEGNGGFVPINIAVEYAREKQEEQEKKEAERRRAEEIEAKLKKLYELSLECSELEFLRINIDSALIKKNINDILKYKKGAENRLKGKARYLGTSRASLYRKKLPTVEQNGGSSLEKFGFFVKKADDVPKRKRDEMEDNVVADNSSVATIIGTTGTLDEQLTTELYMNDLEDIAEDSVVVIDYEKEEELEDVSATAKSVEDVEEMEALIPVLEDKYNRLTVPDTDQQQTDRASFDLRKYNTFRYASLIAYFKKRCFDKKKKVEASREVADLLWSTRNSEYFSMKIRSWAAIFVRFKALPNYKKGLHSKTYCYLNDKKVALETKKKIMETQVSFRTLVYLCNHVNSFIIPQCFDGAEGRIAPSTLAKYMRSWGFRMKNLSKTIYYDGHEREDVVLYRNQWSKRMMDRKPYMDEFLRNEEA</sequence>
<dbReference type="InParanoid" id="S2IUH1"/>
<accession>S2IUH1</accession>